<reference evidence="1 2" key="1">
    <citation type="submission" date="2015-09" db="EMBL/GenBank/DDBJ databases">
        <title>Genome sequence of Acetobacterium wieringae DSM 1911.</title>
        <authorList>
            <person name="Poehlein A."/>
            <person name="Bengelsdorf F.R."/>
            <person name="Schiel-Bengelsdorf B."/>
            <person name="Duerre P."/>
            <person name="Daniel R."/>
        </authorList>
    </citation>
    <scope>NUCLEOTIDE SEQUENCE [LARGE SCALE GENOMIC DNA]</scope>
    <source>
        <strain evidence="1 2">DSM 1911</strain>
    </source>
</reference>
<dbReference type="OrthoDB" id="9901477at2"/>
<proteinExistence type="predicted"/>
<sequence>MAVCDINNSSGPVVLSTFKATYANSLYTPGDYSPSYFWPENAAKPIYFKTKERFSKLAVECYFKNGKLTDIEALKKALKKCVVTINNRFIEGQSFDCMLVSTQINQISSRHYSAVFVFDCVILATG</sequence>
<name>A0A1F2PD47_9FIRM</name>
<dbReference type="STRING" id="52694.ACWI_33670"/>
<organism evidence="1 2">
    <name type="scientific">Acetobacterium wieringae</name>
    <dbReference type="NCBI Taxonomy" id="52694"/>
    <lineage>
        <taxon>Bacteria</taxon>
        <taxon>Bacillati</taxon>
        <taxon>Bacillota</taxon>
        <taxon>Clostridia</taxon>
        <taxon>Eubacteriales</taxon>
        <taxon>Eubacteriaceae</taxon>
        <taxon>Acetobacterium</taxon>
    </lineage>
</organism>
<dbReference type="AlphaFoldDB" id="A0A1F2PD47"/>
<comment type="caution">
    <text evidence="1">The sequence shown here is derived from an EMBL/GenBank/DDBJ whole genome shotgun (WGS) entry which is preliminary data.</text>
</comment>
<dbReference type="Proteomes" id="UP000176244">
    <property type="component" value="Unassembled WGS sequence"/>
</dbReference>
<dbReference type="EMBL" id="LKEU01000044">
    <property type="protein sequence ID" value="OFV69173.1"/>
    <property type="molecule type" value="Genomic_DNA"/>
</dbReference>
<gene>
    <name evidence="1" type="ORF">ACWI_33670</name>
</gene>
<accession>A0A1F2PD47</accession>
<dbReference type="RefSeq" id="WP_070372610.1">
    <property type="nucleotide sequence ID" value="NZ_LKEU01000044.1"/>
</dbReference>
<evidence type="ECO:0000313" key="1">
    <source>
        <dbReference type="EMBL" id="OFV69173.1"/>
    </source>
</evidence>
<evidence type="ECO:0000313" key="2">
    <source>
        <dbReference type="Proteomes" id="UP000176244"/>
    </source>
</evidence>
<protein>
    <submittedName>
        <fullName evidence="1">Uncharacterized protein</fullName>
    </submittedName>
</protein>